<evidence type="ECO:0000313" key="1">
    <source>
        <dbReference type="EMBL" id="VEL19817.1"/>
    </source>
</evidence>
<evidence type="ECO:0000313" key="2">
    <source>
        <dbReference type="Proteomes" id="UP000784294"/>
    </source>
</evidence>
<name>A0A3S5ALU0_9PLAT</name>
<organism evidence="1 2">
    <name type="scientific">Protopolystoma xenopodis</name>
    <dbReference type="NCBI Taxonomy" id="117903"/>
    <lineage>
        <taxon>Eukaryota</taxon>
        <taxon>Metazoa</taxon>
        <taxon>Spiralia</taxon>
        <taxon>Lophotrochozoa</taxon>
        <taxon>Platyhelminthes</taxon>
        <taxon>Monogenea</taxon>
        <taxon>Polyopisthocotylea</taxon>
        <taxon>Polystomatidea</taxon>
        <taxon>Polystomatidae</taxon>
        <taxon>Protopolystoma</taxon>
    </lineage>
</organism>
<proteinExistence type="predicted"/>
<keyword evidence="2" id="KW-1185">Reference proteome</keyword>
<dbReference type="EMBL" id="CAAALY010043406">
    <property type="protein sequence ID" value="VEL19817.1"/>
    <property type="molecule type" value="Genomic_DNA"/>
</dbReference>
<protein>
    <submittedName>
        <fullName evidence="1">Uncharacterized protein</fullName>
    </submittedName>
</protein>
<reference evidence="1" key="1">
    <citation type="submission" date="2018-11" db="EMBL/GenBank/DDBJ databases">
        <authorList>
            <consortium name="Pathogen Informatics"/>
        </authorList>
    </citation>
    <scope>NUCLEOTIDE SEQUENCE</scope>
</reference>
<dbReference type="AlphaFoldDB" id="A0A3S5ALU0"/>
<gene>
    <name evidence="1" type="ORF">PXEA_LOCUS13257</name>
</gene>
<accession>A0A3S5ALU0</accession>
<dbReference type="Proteomes" id="UP000784294">
    <property type="component" value="Unassembled WGS sequence"/>
</dbReference>
<sequence>MTPGYPELVTKILARTFRIPRVAIFSLAQVVPLAITKDLAEKSRFEDAFGQNDFVIIQVSSKESEHRVTTEPGLNNIRLPGRAPY</sequence>
<comment type="caution">
    <text evidence="1">The sequence shown here is derived from an EMBL/GenBank/DDBJ whole genome shotgun (WGS) entry which is preliminary data.</text>
</comment>